<reference evidence="10 11" key="1">
    <citation type="submission" date="2017-11" db="EMBL/GenBank/DDBJ databases">
        <title>Draft genome sequence of Bacillus pumilus 51_5il from lake Gorkoye (Russia: Novosibirsk region).</title>
        <authorList>
            <person name="Shipova A.A."/>
            <person name="Rozanov A.S."/>
            <person name="Bryanskaya A.V."/>
            <person name="Peltek S.E."/>
        </authorList>
    </citation>
    <scope>NUCLEOTIDE SEQUENCE [LARGE SCALE GENOMIC DNA]</scope>
    <source>
        <strain evidence="10 11">51_5il</strain>
    </source>
</reference>
<dbReference type="Proteomes" id="UP000230768">
    <property type="component" value="Unassembled WGS sequence"/>
</dbReference>
<name>A0A2G8ISK5_BACPU</name>
<feature type="transmembrane region" description="Helical" evidence="8">
    <location>
        <begin position="20"/>
        <end position="39"/>
    </location>
</feature>
<evidence type="ECO:0000256" key="8">
    <source>
        <dbReference type="SAM" id="Phobius"/>
    </source>
</evidence>
<dbReference type="PANTHER" id="PTHR30294:SF48">
    <property type="entry name" value="LINEARMYCIN RESISTANCE PERMEASE PROTEIN LNRM"/>
    <property type="match status" value="1"/>
</dbReference>
<feature type="transmembrane region" description="Helical" evidence="8">
    <location>
        <begin position="193"/>
        <end position="215"/>
    </location>
</feature>
<dbReference type="GO" id="GO:0140359">
    <property type="term" value="F:ABC-type transporter activity"/>
    <property type="evidence" value="ECO:0007669"/>
    <property type="project" value="InterPro"/>
</dbReference>
<feature type="transmembrane region" description="Helical" evidence="8">
    <location>
        <begin position="236"/>
        <end position="259"/>
    </location>
</feature>
<dbReference type="RefSeq" id="WP_099727723.1">
    <property type="nucleotide sequence ID" value="NZ_PEKP01000016.1"/>
</dbReference>
<organism evidence="10 11">
    <name type="scientific">Bacillus pumilus</name>
    <name type="common">Bacillus mesentericus</name>
    <dbReference type="NCBI Taxonomy" id="1408"/>
    <lineage>
        <taxon>Bacteria</taxon>
        <taxon>Bacillati</taxon>
        <taxon>Bacillota</taxon>
        <taxon>Bacilli</taxon>
        <taxon>Bacillales</taxon>
        <taxon>Bacillaceae</taxon>
        <taxon>Bacillus</taxon>
    </lineage>
</organism>
<evidence type="ECO:0000259" key="9">
    <source>
        <dbReference type="PROSITE" id="PS51012"/>
    </source>
</evidence>
<evidence type="ECO:0000256" key="4">
    <source>
        <dbReference type="ARBA" id="ARBA00022475"/>
    </source>
</evidence>
<dbReference type="InterPro" id="IPR047817">
    <property type="entry name" value="ABC2_TM_bact-type"/>
</dbReference>
<evidence type="ECO:0000256" key="6">
    <source>
        <dbReference type="ARBA" id="ARBA00022989"/>
    </source>
</evidence>
<keyword evidence="5 8" id="KW-0812">Transmembrane</keyword>
<evidence type="ECO:0000256" key="3">
    <source>
        <dbReference type="ARBA" id="ARBA00022448"/>
    </source>
</evidence>
<gene>
    <name evidence="10" type="ORF">CTV99_11720</name>
</gene>
<dbReference type="PROSITE" id="PS51012">
    <property type="entry name" value="ABC_TM2"/>
    <property type="match status" value="1"/>
</dbReference>
<feature type="domain" description="ABC transmembrane type-2" evidence="9">
    <location>
        <begin position="148"/>
        <end position="382"/>
    </location>
</feature>
<keyword evidence="3" id="KW-0813">Transport</keyword>
<dbReference type="Gene3D" id="3.40.1710.10">
    <property type="entry name" value="abc type-2 transporter like domain"/>
    <property type="match status" value="1"/>
</dbReference>
<feature type="transmembrane region" description="Helical" evidence="8">
    <location>
        <begin position="304"/>
        <end position="325"/>
    </location>
</feature>
<evidence type="ECO:0000256" key="7">
    <source>
        <dbReference type="ARBA" id="ARBA00023136"/>
    </source>
</evidence>
<feature type="transmembrane region" description="Helical" evidence="8">
    <location>
        <begin position="357"/>
        <end position="377"/>
    </location>
</feature>
<keyword evidence="4" id="KW-1003">Cell membrane</keyword>
<comment type="similarity">
    <text evidence="2">Belongs to the ABC-2 integral membrane protein family.</text>
</comment>
<evidence type="ECO:0000313" key="10">
    <source>
        <dbReference type="EMBL" id="PIK26506.1"/>
    </source>
</evidence>
<evidence type="ECO:0000313" key="11">
    <source>
        <dbReference type="Proteomes" id="UP000230768"/>
    </source>
</evidence>
<keyword evidence="6 8" id="KW-1133">Transmembrane helix</keyword>
<dbReference type="AlphaFoldDB" id="A0A2G8ISK5"/>
<proteinExistence type="inferred from homology"/>
<evidence type="ECO:0000256" key="2">
    <source>
        <dbReference type="ARBA" id="ARBA00007783"/>
    </source>
</evidence>
<comment type="subcellular location">
    <subcellularLocation>
        <location evidence="1">Cell membrane</location>
        <topology evidence="1">Multi-pass membrane protein</topology>
    </subcellularLocation>
</comment>
<dbReference type="InterPro" id="IPR013525">
    <property type="entry name" value="ABC2_TM"/>
</dbReference>
<dbReference type="PANTHER" id="PTHR30294">
    <property type="entry name" value="MEMBRANE COMPONENT OF ABC TRANSPORTER YHHJ-RELATED"/>
    <property type="match status" value="1"/>
</dbReference>
<feature type="transmembrane region" description="Helical" evidence="8">
    <location>
        <begin position="271"/>
        <end position="292"/>
    </location>
</feature>
<evidence type="ECO:0000256" key="1">
    <source>
        <dbReference type="ARBA" id="ARBA00004651"/>
    </source>
</evidence>
<evidence type="ECO:0000256" key="5">
    <source>
        <dbReference type="ARBA" id="ARBA00022692"/>
    </source>
</evidence>
<comment type="caution">
    <text evidence="10">The sequence shown here is derived from an EMBL/GenBank/DDBJ whole genome shotgun (WGS) entry which is preliminary data.</text>
</comment>
<dbReference type="Pfam" id="PF12698">
    <property type="entry name" value="ABC2_membrane_3"/>
    <property type="match status" value="1"/>
</dbReference>
<dbReference type="EMBL" id="PEKP01000016">
    <property type="protein sequence ID" value="PIK26506.1"/>
    <property type="molecule type" value="Genomic_DNA"/>
</dbReference>
<accession>A0A2G8ISK5</accession>
<dbReference type="GO" id="GO:0005886">
    <property type="term" value="C:plasma membrane"/>
    <property type="evidence" value="ECO:0007669"/>
    <property type="project" value="UniProtKB-SubCell"/>
</dbReference>
<sequence>MSIWIVLKDLLLFFRDKKSFFTLFFMPIILIVILGAAFGDHMKKDHEVSINSFHVGITDQDKSATSKMFLSTLSKSELSEIIEVKLLSKDQLEKDLKSREIKMGMIIKPNFEKSLLHHEHVQMNILKGPNSTLQEMVLENLVLQFSQNYQMNRILTPLNQGEEIESVSHQLKKELVTERNIHINSQPITSFQYYAGGMGVLFLLMTVVFLVGSMIEEKEEDVYKRLIVSKLSNTSYIVGKLLGILLMSVIQLAIIILFTSFVFKVNWGEPFTVVMIGCSFILNAAGFGVLIGSFIKKEKTFNSVGILGTQVLAALGGSMVPLYLFPQWLSNISYFLPNSLALQMFLKSMAGADFSEILNGFLLSCGMGLAFFIIALLRMSFERKHRHA</sequence>
<keyword evidence="7 8" id="KW-0472">Membrane</keyword>
<dbReference type="InterPro" id="IPR051449">
    <property type="entry name" value="ABC-2_transporter_component"/>
</dbReference>
<protein>
    <submittedName>
        <fullName evidence="10">ABC transporter</fullName>
    </submittedName>
</protein>